<accession>A0A443RG27</accession>
<dbReference type="EMBL" id="NCKU01000777">
    <property type="protein sequence ID" value="RWS14203.1"/>
    <property type="molecule type" value="Genomic_DNA"/>
</dbReference>
<keyword evidence="3" id="KW-0064">Aspartyl protease</keyword>
<dbReference type="STRING" id="1965070.A0A443RG27"/>
<dbReference type="Pfam" id="PF09668">
    <property type="entry name" value="Asp_protease"/>
    <property type="match status" value="2"/>
</dbReference>
<organism evidence="6 7">
    <name type="scientific">Dinothrombium tinctorium</name>
    <dbReference type="NCBI Taxonomy" id="1965070"/>
    <lineage>
        <taxon>Eukaryota</taxon>
        <taxon>Metazoa</taxon>
        <taxon>Ecdysozoa</taxon>
        <taxon>Arthropoda</taxon>
        <taxon>Chelicerata</taxon>
        <taxon>Arachnida</taxon>
        <taxon>Acari</taxon>
        <taxon>Acariformes</taxon>
        <taxon>Trombidiformes</taxon>
        <taxon>Prostigmata</taxon>
        <taxon>Anystina</taxon>
        <taxon>Parasitengona</taxon>
        <taxon>Trombidioidea</taxon>
        <taxon>Trombidiidae</taxon>
        <taxon>Dinothrombium</taxon>
    </lineage>
</organism>
<evidence type="ECO:0000313" key="7">
    <source>
        <dbReference type="Proteomes" id="UP000285301"/>
    </source>
</evidence>
<evidence type="ECO:0000256" key="1">
    <source>
        <dbReference type="ARBA" id="ARBA00009136"/>
    </source>
</evidence>
<comment type="similarity">
    <text evidence="1">Belongs to the DDI1 family.</text>
</comment>
<dbReference type="PANTHER" id="PTHR12917">
    <property type="entry name" value="ASPARTYL PROTEASE DDI-RELATED"/>
    <property type="match status" value="1"/>
</dbReference>
<evidence type="ECO:0000313" key="6">
    <source>
        <dbReference type="EMBL" id="RWS14203.1"/>
    </source>
</evidence>
<dbReference type="AlphaFoldDB" id="A0A443RG27"/>
<keyword evidence="2" id="KW-0645">Protease</keyword>
<comment type="caution">
    <text evidence="6">The sequence shown here is derived from an EMBL/GenBank/DDBJ whole genome shotgun (WGS) entry which is preliminary data.</text>
</comment>
<dbReference type="GO" id="GO:0004190">
    <property type="term" value="F:aspartic-type endopeptidase activity"/>
    <property type="evidence" value="ECO:0007669"/>
    <property type="project" value="UniProtKB-KW"/>
</dbReference>
<dbReference type="InterPro" id="IPR021109">
    <property type="entry name" value="Peptidase_aspartic_dom_sf"/>
</dbReference>
<sequence>MGNQCSQLTHLPEVKRLMKINPPLHEFIEEECPLVNRAIGSCDARIKSAVLNEFNRILPKRHFESINELLLYIEQKRIQRIDFLASVSAPRFERLPEIKFPCVPIKIGDKILMTFLDSGCGMSSMTRIAAYKLGFSSHINPAVKGLATGFGNNVNIVGVLPNVNVQFGDIVFLATFVVIDKAVADFIIIGADFMMKHRIKLDFKTAEVVFPRKVIEEKAFKFMPPLKNAAVAAEFIVSMLENVNVPRTLGFLPDIVNQRNVFVDAKINEIQVQVMIDSGAESSMMSRKAASHLRLFKYTDLRKSRISSGLGPVVVIGKIPPVPIEFDSHTILFMPFDVLYGVEFELIILGSDFLTWYGCQIDFDSKRLNIRLDSLKSYAMHQCKCEKQEWLRSTGLGSLFGAETGETDANETSEIRLDSLNAVTISL</sequence>
<dbReference type="PROSITE" id="PS50175">
    <property type="entry name" value="ASP_PROT_RETROV"/>
    <property type="match status" value="1"/>
</dbReference>
<proteinExistence type="inferred from homology"/>
<keyword evidence="7" id="KW-1185">Reference proteome</keyword>
<dbReference type="SUPFAM" id="SSF50630">
    <property type="entry name" value="Acid proteases"/>
    <property type="match status" value="2"/>
</dbReference>
<dbReference type="PANTHER" id="PTHR12917:SF1">
    <property type="entry name" value="AT13091P"/>
    <property type="match status" value="1"/>
</dbReference>
<dbReference type="Proteomes" id="UP000285301">
    <property type="component" value="Unassembled WGS sequence"/>
</dbReference>
<evidence type="ECO:0000256" key="2">
    <source>
        <dbReference type="ARBA" id="ARBA00022670"/>
    </source>
</evidence>
<dbReference type="InterPro" id="IPR001995">
    <property type="entry name" value="Peptidase_A2_cat"/>
</dbReference>
<protein>
    <recommendedName>
        <fullName evidence="5">Peptidase A2 domain-containing protein</fullName>
    </recommendedName>
</protein>
<gene>
    <name evidence="6" type="ORF">B4U79_17311</name>
</gene>
<dbReference type="GO" id="GO:0006508">
    <property type="term" value="P:proteolysis"/>
    <property type="evidence" value="ECO:0007669"/>
    <property type="project" value="UniProtKB-KW"/>
</dbReference>
<dbReference type="OrthoDB" id="10441063at2759"/>
<evidence type="ECO:0000259" key="5">
    <source>
        <dbReference type="PROSITE" id="PS50175"/>
    </source>
</evidence>
<evidence type="ECO:0000256" key="4">
    <source>
        <dbReference type="ARBA" id="ARBA00022801"/>
    </source>
</evidence>
<keyword evidence="4" id="KW-0378">Hydrolase</keyword>
<dbReference type="Gene3D" id="2.40.70.10">
    <property type="entry name" value="Acid Proteases"/>
    <property type="match status" value="2"/>
</dbReference>
<dbReference type="InterPro" id="IPR019103">
    <property type="entry name" value="Peptidase_aspartic_DDI1-type"/>
</dbReference>
<name>A0A443RG27_9ACAR</name>
<feature type="domain" description="Peptidase A2" evidence="5">
    <location>
        <begin position="272"/>
        <end position="353"/>
    </location>
</feature>
<reference evidence="6 7" key="1">
    <citation type="journal article" date="2018" name="Gigascience">
        <title>Genomes of trombidid mites reveal novel predicted allergens and laterally-transferred genes associated with secondary metabolism.</title>
        <authorList>
            <person name="Dong X."/>
            <person name="Chaisiri K."/>
            <person name="Xia D."/>
            <person name="Armstrong S.D."/>
            <person name="Fang Y."/>
            <person name="Donnelly M.J."/>
            <person name="Kadowaki T."/>
            <person name="McGarry J.W."/>
            <person name="Darby A.C."/>
            <person name="Makepeace B.L."/>
        </authorList>
    </citation>
    <scope>NUCLEOTIDE SEQUENCE [LARGE SCALE GENOMIC DNA]</scope>
    <source>
        <strain evidence="6">UoL-WK</strain>
    </source>
</reference>
<evidence type="ECO:0000256" key="3">
    <source>
        <dbReference type="ARBA" id="ARBA00022750"/>
    </source>
</evidence>